<proteinExistence type="predicted"/>
<accession>A0AAN6XRQ8</accession>
<reference evidence="1" key="1">
    <citation type="journal article" date="2023" name="Mol. Phylogenet. Evol.">
        <title>Genome-scale phylogeny and comparative genomics of the fungal order Sordariales.</title>
        <authorList>
            <person name="Hensen N."/>
            <person name="Bonometti L."/>
            <person name="Westerberg I."/>
            <person name="Brannstrom I.O."/>
            <person name="Guillou S."/>
            <person name="Cros-Aarteil S."/>
            <person name="Calhoun S."/>
            <person name="Haridas S."/>
            <person name="Kuo A."/>
            <person name="Mondo S."/>
            <person name="Pangilinan J."/>
            <person name="Riley R."/>
            <person name="LaButti K."/>
            <person name="Andreopoulos B."/>
            <person name="Lipzen A."/>
            <person name="Chen C."/>
            <person name="Yan M."/>
            <person name="Daum C."/>
            <person name="Ng V."/>
            <person name="Clum A."/>
            <person name="Steindorff A."/>
            <person name="Ohm R.A."/>
            <person name="Martin F."/>
            <person name="Silar P."/>
            <person name="Natvig D.O."/>
            <person name="Lalanne C."/>
            <person name="Gautier V."/>
            <person name="Ament-Velasquez S.L."/>
            <person name="Kruys A."/>
            <person name="Hutchinson M.I."/>
            <person name="Powell A.J."/>
            <person name="Barry K."/>
            <person name="Miller A.N."/>
            <person name="Grigoriev I.V."/>
            <person name="Debuchy R."/>
            <person name="Gladieux P."/>
            <person name="Hiltunen Thoren M."/>
            <person name="Johannesson H."/>
        </authorList>
    </citation>
    <scope>NUCLEOTIDE SEQUENCE</scope>
    <source>
        <strain evidence="1">CBS 315.58</strain>
    </source>
</reference>
<sequence length="239" mass="25931">MAIIKMNSALFSLALLNGVITLIWVATIICINVGRPPTTTTPPAAKPSDIIITARSLANTTFPNSTAPTDDLTSKPRPVSCGEANILLAGIPPYHPLVTTSGFDPDFISQLLSNDTALLVSSGYNVRMLLFGPEQPLSLLQEQMADIDCWHGTGVGFGERGTTDEELTIRFEDTMDFFRKTVPRGPIMFNSSPTTFLPALQRHFPIEGGVDCEREGRPGKLLGFRVFCDESVCKKAGSR</sequence>
<name>A0AAN6XRQ8_9PEZI</name>
<gene>
    <name evidence="1" type="ORF">QBC40DRAFT_260593</name>
</gene>
<dbReference type="AlphaFoldDB" id="A0AAN6XRQ8"/>
<comment type="caution">
    <text evidence="1">The sequence shown here is derived from an EMBL/GenBank/DDBJ whole genome shotgun (WGS) entry which is preliminary data.</text>
</comment>
<dbReference type="EMBL" id="MU863875">
    <property type="protein sequence ID" value="KAK4205698.1"/>
    <property type="molecule type" value="Genomic_DNA"/>
</dbReference>
<evidence type="ECO:0000313" key="1">
    <source>
        <dbReference type="EMBL" id="KAK4205698.1"/>
    </source>
</evidence>
<dbReference type="Proteomes" id="UP001303160">
    <property type="component" value="Unassembled WGS sequence"/>
</dbReference>
<organism evidence="1 2">
    <name type="scientific">Triangularia verruculosa</name>
    <dbReference type="NCBI Taxonomy" id="2587418"/>
    <lineage>
        <taxon>Eukaryota</taxon>
        <taxon>Fungi</taxon>
        <taxon>Dikarya</taxon>
        <taxon>Ascomycota</taxon>
        <taxon>Pezizomycotina</taxon>
        <taxon>Sordariomycetes</taxon>
        <taxon>Sordariomycetidae</taxon>
        <taxon>Sordariales</taxon>
        <taxon>Podosporaceae</taxon>
        <taxon>Triangularia</taxon>
    </lineage>
</organism>
<evidence type="ECO:0000313" key="2">
    <source>
        <dbReference type="Proteomes" id="UP001303160"/>
    </source>
</evidence>
<protein>
    <submittedName>
        <fullName evidence="1">Uncharacterized protein</fullName>
    </submittedName>
</protein>
<reference evidence="1" key="2">
    <citation type="submission" date="2023-05" db="EMBL/GenBank/DDBJ databases">
        <authorList>
            <consortium name="Lawrence Berkeley National Laboratory"/>
            <person name="Steindorff A."/>
            <person name="Hensen N."/>
            <person name="Bonometti L."/>
            <person name="Westerberg I."/>
            <person name="Brannstrom I.O."/>
            <person name="Guillou S."/>
            <person name="Cros-Aarteil S."/>
            <person name="Calhoun S."/>
            <person name="Haridas S."/>
            <person name="Kuo A."/>
            <person name="Mondo S."/>
            <person name="Pangilinan J."/>
            <person name="Riley R."/>
            <person name="Labutti K."/>
            <person name="Andreopoulos B."/>
            <person name="Lipzen A."/>
            <person name="Chen C."/>
            <person name="Yanf M."/>
            <person name="Daum C."/>
            <person name="Ng V."/>
            <person name="Clum A."/>
            <person name="Ohm R."/>
            <person name="Martin F."/>
            <person name="Silar P."/>
            <person name="Natvig D."/>
            <person name="Lalanne C."/>
            <person name="Gautier V."/>
            <person name="Ament-Velasquez S.L."/>
            <person name="Kruys A."/>
            <person name="Hutchinson M.I."/>
            <person name="Powell A.J."/>
            <person name="Barry K."/>
            <person name="Miller A.N."/>
            <person name="Grigoriev I.V."/>
            <person name="Debuchy R."/>
            <person name="Gladieux P."/>
            <person name="Thoren M.H."/>
            <person name="Johannesson H."/>
        </authorList>
    </citation>
    <scope>NUCLEOTIDE SEQUENCE</scope>
    <source>
        <strain evidence="1">CBS 315.58</strain>
    </source>
</reference>
<keyword evidence="2" id="KW-1185">Reference proteome</keyword>